<dbReference type="Gene3D" id="3.90.550.10">
    <property type="entry name" value="Spore Coat Polysaccharide Biosynthesis Protein SpsA, Chain A"/>
    <property type="match status" value="1"/>
</dbReference>
<dbReference type="InterPro" id="IPR001173">
    <property type="entry name" value="Glyco_trans_2-like"/>
</dbReference>
<evidence type="ECO:0000313" key="2">
    <source>
        <dbReference type="EMBL" id="PSL38795.1"/>
    </source>
</evidence>
<evidence type="ECO:0000313" key="3">
    <source>
        <dbReference type="EMBL" id="RUQ86732.1"/>
    </source>
</evidence>
<dbReference type="SUPFAM" id="SSF53448">
    <property type="entry name" value="Nucleotide-diphospho-sugar transferases"/>
    <property type="match status" value="1"/>
</dbReference>
<reference evidence="3 5" key="2">
    <citation type="submission" date="2018-12" db="EMBL/GenBank/DDBJ databases">
        <authorList>
            <person name="hu s."/>
            <person name="Xu Y."/>
            <person name="Xu B."/>
            <person name="Li F."/>
        </authorList>
    </citation>
    <scope>NUCLEOTIDE SEQUENCE [LARGE SCALE GENOMIC DNA]</scope>
    <source>
        <strain evidence="3 5">KSW2-17</strain>
    </source>
</reference>
<keyword evidence="2" id="KW-0808">Transferase</keyword>
<dbReference type="InterPro" id="IPR029044">
    <property type="entry name" value="Nucleotide-diphossugar_trans"/>
</dbReference>
<accession>A0A2P8GXX5</accession>
<dbReference type="RefSeq" id="WP_106563750.1">
    <property type="nucleotide sequence ID" value="NZ_PYAU01000001.1"/>
</dbReference>
<dbReference type="Pfam" id="PF00535">
    <property type="entry name" value="Glycos_transf_2"/>
    <property type="match status" value="1"/>
</dbReference>
<dbReference type="Proteomes" id="UP000268291">
    <property type="component" value="Unassembled WGS sequence"/>
</dbReference>
<evidence type="ECO:0000259" key="1">
    <source>
        <dbReference type="Pfam" id="PF00535"/>
    </source>
</evidence>
<reference evidence="2 4" key="1">
    <citation type="submission" date="2018-03" db="EMBL/GenBank/DDBJ databases">
        <title>Genomic Encyclopedia of Archaeal and Bacterial Type Strains, Phase II (KMG-II): from individual species to whole genera.</title>
        <authorList>
            <person name="Goeker M."/>
        </authorList>
    </citation>
    <scope>NUCLEOTIDE SEQUENCE [LARGE SCALE GENOMIC DNA]</scope>
    <source>
        <strain evidence="2 4">DSM 21548</strain>
    </source>
</reference>
<dbReference type="OrthoDB" id="9802649at2"/>
<proteinExistence type="predicted"/>
<organism evidence="2 4">
    <name type="scientific">Labedella gwakjiensis</name>
    <dbReference type="NCBI Taxonomy" id="390269"/>
    <lineage>
        <taxon>Bacteria</taxon>
        <taxon>Bacillati</taxon>
        <taxon>Actinomycetota</taxon>
        <taxon>Actinomycetes</taxon>
        <taxon>Micrococcales</taxon>
        <taxon>Microbacteriaceae</taxon>
        <taxon>Labedella</taxon>
    </lineage>
</organism>
<comment type="caution">
    <text evidence="2">The sequence shown here is derived from an EMBL/GenBank/DDBJ whole genome shotgun (WGS) entry which is preliminary data.</text>
</comment>
<evidence type="ECO:0000313" key="5">
    <source>
        <dbReference type="Proteomes" id="UP000268291"/>
    </source>
</evidence>
<keyword evidence="5" id="KW-1185">Reference proteome</keyword>
<dbReference type="EMBL" id="PYAU01000001">
    <property type="protein sequence ID" value="PSL38795.1"/>
    <property type="molecule type" value="Genomic_DNA"/>
</dbReference>
<dbReference type="GO" id="GO:0016758">
    <property type="term" value="F:hexosyltransferase activity"/>
    <property type="evidence" value="ECO:0007669"/>
    <property type="project" value="UniProtKB-ARBA"/>
</dbReference>
<evidence type="ECO:0000313" key="4">
    <source>
        <dbReference type="Proteomes" id="UP000241203"/>
    </source>
</evidence>
<name>A0A2P8GXX5_9MICO</name>
<dbReference type="EMBL" id="RZGY01000001">
    <property type="protein sequence ID" value="RUQ86732.1"/>
    <property type="molecule type" value="Genomic_DNA"/>
</dbReference>
<dbReference type="AlphaFoldDB" id="A0A2P8GXX5"/>
<sequence>MTSEPLRVSVALCTFDGVDFLEPQLESILAQSSPPDEMVIADDGSTDGTLEIVDRFVERAPFPVTVVRDPGPGGVTANFERAMVATTGDVIVLSDQDDVWTSDRIAATRRRFAADDTLDLLFADADLIDAGGAPIGLRLFEALEISAHERAQLASGDAVPVFLRRNLATGAATAVRRRLVDRSVPFPHEWVHDEWLAMVAAITGSIAMDESVVVRYRQHGRNQIGMRTPGLRQKISRVLEPRGGRNHALAARGRALADRLADGSIVAPTDVVRAAEEKAVFESLRADMSPRRLRRVGTIAALALTGQYRRFASRGDADVLRDLLQPET</sequence>
<feature type="domain" description="Glycosyltransferase 2-like" evidence="1">
    <location>
        <begin position="9"/>
        <end position="116"/>
    </location>
</feature>
<dbReference type="CDD" id="cd04196">
    <property type="entry name" value="GT_2_like_d"/>
    <property type="match status" value="1"/>
</dbReference>
<dbReference type="PANTHER" id="PTHR22916">
    <property type="entry name" value="GLYCOSYLTRANSFERASE"/>
    <property type="match status" value="1"/>
</dbReference>
<dbReference type="PANTHER" id="PTHR22916:SF3">
    <property type="entry name" value="UDP-GLCNAC:BETAGAL BETA-1,3-N-ACETYLGLUCOSAMINYLTRANSFERASE-LIKE PROTEIN 1"/>
    <property type="match status" value="1"/>
</dbReference>
<protein>
    <submittedName>
        <fullName evidence="3">Glycosyltransferase family 2 protein</fullName>
    </submittedName>
    <submittedName>
        <fullName evidence="2">Glycosyltransferase involved in cell wall biosynthesis</fullName>
    </submittedName>
</protein>
<gene>
    <name evidence="2" type="ORF">CLV49_2424</name>
    <name evidence="3" type="ORF">ELQ93_07110</name>
</gene>
<dbReference type="Proteomes" id="UP000241203">
    <property type="component" value="Unassembled WGS sequence"/>
</dbReference>